<evidence type="ECO:0000256" key="1">
    <source>
        <dbReference type="SAM" id="Phobius"/>
    </source>
</evidence>
<organism evidence="3 4">
    <name type="scientific">Anaerocolumna sedimenticola</name>
    <dbReference type="NCBI Taxonomy" id="2696063"/>
    <lineage>
        <taxon>Bacteria</taxon>
        <taxon>Bacillati</taxon>
        <taxon>Bacillota</taxon>
        <taxon>Clostridia</taxon>
        <taxon>Lachnospirales</taxon>
        <taxon>Lachnospiraceae</taxon>
        <taxon>Anaerocolumna</taxon>
    </lineage>
</organism>
<evidence type="ECO:0000259" key="2">
    <source>
        <dbReference type="Pfam" id="PF13349"/>
    </source>
</evidence>
<dbReference type="AlphaFoldDB" id="A0A6P1TQX5"/>
<keyword evidence="1" id="KW-1133">Transmembrane helix</keyword>
<feature type="domain" description="DUF4097" evidence="2">
    <location>
        <begin position="57"/>
        <end position="260"/>
    </location>
</feature>
<reference evidence="3 4" key="1">
    <citation type="submission" date="2020-01" db="EMBL/GenBank/DDBJ databases">
        <title>Genome analysis of Anaerocolumna sp. CBA3638.</title>
        <authorList>
            <person name="Kim J."/>
            <person name="Roh S.W."/>
        </authorList>
    </citation>
    <scope>NUCLEOTIDE SEQUENCE [LARGE SCALE GENOMIC DNA]</scope>
    <source>
        <strain evidence="3 4">CBA3638</strain>
    </source>
</reference>
<evidence type="ECO:0000313" key="3">
    <source>
        <dbReference type="EMBL" id="QHQ62883.1"/>
    </source>
</evidence>
<sequence length="380" mass="40540">MRRFIIIMVTAFTVITAGLICLMIVAINAGGLRRSGTYFGSSNLKLVNTQNVSLDGIQTLTIDYYADDVTFYEGDTSELILNEYMSYTPNDDDLTRIIKNGSKARLDGRRDNYRGWFFNFNRSSRVEIYLPSDYKGELSVSTSSGNISSDMVFAVRKFKASCSSGDIKLTEVYAENIDAATSSGNISIDKAEGTRNIRATSGDIKILGGEGDTGVSSASGNITIEASKGSLEAEASSGDITIRNSSGQKDIETTSGQIVITDSDGYTEASASSGDIRINDFGGAGNFETTSGVIKLAYAEDAAAIEEDIIIKASSGDVNLTLPAKAEFNFKAQTSSGDIRTSFDDSLAFDKNDDHASGIIGSNPSFDLKVTTNSGSIHVD</sequence>
<name>A0A6P1TQX5_9FIRM</name>
<feature type="transmembrane region" description="Helical" evidence="1">
    <location>
        <begin position="6"/>
        <end position="27"/>
    </location>
</feature>
<keyword evidence="4" id="KW-1185">Reference proteome</keyword>
<protein>
    <submittedName>
        <fullName evidence="3">DUF4097 family beta strand repeat protein</fullName>
    </submittedName>
</protein>
<keyword evidence="1" id="KW-0472">Membrane</keyword>
<keyword evidence="1" id="KW-0812">Transmembrane</keyword>
<dbReference type="Pfam" id="PF13349">
    <property type="entry name" value="DUF4097"/>
    <property type="match status" value="1"/>
</dbReference>
<evidence type="ECO:0000313" key="4">
    <source>
        <dbReference type="Proteomes" id="UP000464314"/>
    </source>
</evidence>
<dbReference type="KEGG" id="anr:Ana3638_20600"/>
<dbReference type="Proteomes" id="UP000464314">
    <property type="component" value="Chromosome"/>
</dbReference>
<dbReference type="Gene3D" id="2.60.450.20">
    <property type="match status" value="1"/>
</dbReference>
<proteinExistence type="predicted"/>
<dbReference type="PANTHER" id="PTHR34094:SF1">
    <property type="entry name" value="PROTEIN FAM185A"/>
    <property type="match status" value="1"/>
</dbReference>
<dbReference type="PANTHER" id="PTHR34094">
    <property type="match status" value="1"/>
</dbReference>
<dbReference type="RefSeq" id="WP_161839705.1">
    <property type="nucleotide sequence ID" value="NZ_CP048000.1"/>
</dbReference>
<gene>
    <name evidence="3" type="ORF">Ana3638_20600</name>
</gene>
<dbReference type="InterPro" id="IPR025164">
    <property type="entry name" value="Toastrack_DUF4097"/>
</dbReference>
<accession>A0A6P1TQX5</accession>
<dbReference type="InterPro" id="IPR047002">
    <property type="entry name" value="Tcp10_C_sf"/>
</dbReference>
<dbReference type="EMBL" id="CP048000">
    <property type="protein sequence ID" value="QHQ62883.1"/>
    <property type="molecule type" value="Genomic_DNA"/>
</dbReference>